<dbReference type="OrthoDB" id="5329176at2759"/>
<dbReference type="PANTHER" id="PTHR33048:SF47">
    <property type="entry name" value="INTEGRAL MEMBRANE PROTEIN-RELATED"/>
    <property type="match status" value="1"/>
</dbReference>
<gene>
    <name evidence="9" type="ORF">HIM_08666</name>
</gene>
<feature type="transmembrane region" description="Helical" evidence="7">
    <location>
        <begin position="32"/>
        <end position="53"/>
    </location>
</feature>
<feature type="compositionally biased region" description="Polar residues" evidence="6">
    <location>
        <begin position="387"/>
        <end position="400"/>
    </location>
</feature>
<evidence type="ECO:0000256" key="1">
    <source>
        <dbReference type="ARBA" id="ARBA00004141"/>
    </source>
</evidence>
<feature type="domain" description="Rhodopsin" evidence="8">
    <location>
        <begin position="53"/>
        <end position="302"/>
    </location>
</feature>
<reference evidence="9 10" key="1">
    <citation type="journal article" date="2014" name="Genome Biol. Evol.">
        <title>Comparative genomics and transcriptomics analyses reveal divergent lifestyle features of nematode endoparasitic fungus Hirsutella minnesotensis.</title>
        <authorList>
            <person name="Lai Y."/>
            <person name="Liu K."/>
            <person name="Zhang X."/>
            <person name="Zhang X."/>
            <person name="Li K."/>
            <person name="Wang N."/>
            <person name="Shu C."/>
            <person name="Wu Y."/>
            <person name="Wang C."/>
            <person name="Bushley K.E."/>
            <person name="Xiang M."/>
            <person name="Liu X."/>
        </authorList>
    </citation>
    <scope>NUCLEOTIDE SEQUENCE [LARGE SCALE GENOMIC DNA]</scope>
    <source>
        <strain evidence="9 10">3608</strain>
    </source>
</reference>
<feature type="transmembrane region" description="Helical" evidence="7">
    <location>
        <begin position="123"/>
        <end position="144"/>
    </location>
</feature>
<dbReference type="GO" id="GO:0016020">
    <property type="term" value="C:membrane"/>
    <property type="evidence" value="ECO:0007669"/>
    <property type="project" value="UniProtKB-SubCell"/>
</dbReference>
<dbReference type="EMBL" id="KQ030557">
    <property type="protein sequence ID" value="KJZ71910.1"/>
    <property type="molecule type" value="Genomic_DNA"/>
</dbReference>
<dbReference type="InterPro" id="IPR049326">
    <property type="entry name" value="Rhodopsin_dom_fungi"/>
</dbReference>
<accession>A0A0F7ZMC2</accession>
<evidence type="ECO:0000256" key="7">
    <source>
        <dbReference type="SAM" id="Phobius"/>
    </source>
</evidence>
<evidence type="ECO:0000256" key="3">
    <source>
        <dbReference type="ARBA" id="ARBA00022989"/>
    </source>
</evidence>
<evidence type="ECO:0000256" key="2">
    <source>
        <dbReference type="ARBA" id="ARBA00022692"/>
    </source>
</evidence>
<organism evidence="9 10">
    <name type="scientific">Hirsutella minnesotensis 3608</name>
    <dbReference type="NCBI Taxonomy" id="1043627"/>
    <lineage>
        <taxon>Eukaryota</taxon>
        <taxon>Fungi</taxon>
        <taxon>Dikarya</taxon>
        <taxon>Ascomycota</taxon>
        <taxon>Pezizomycotina</taxon>
        <taxon>Sordariomycetes</taxon>
        <taxon>Hypocreomycetidae</taxon>
        <taxon>Hypocreales</taxon>
        <taxon>Ophiocordycipitaceae</taxon>
        <taxon>Hirsutella</taxon>
    </lineage>
</organism>
<keyword evidence="4 7" id="KW-0472">Membrane</keyword>
<dbReference type="Proteomes" id="UP000054481">
    <property type="component" value="Unassembled WGS sequence"/>
</dbReference>
<sequence length="411" mass="45634">MNLTVDLCAVPAAVSPNGKHNFVNPPSLGPTVIAVGVVLAAVSTVFAVGRLYVKRNKLDSADYFTLIACVANIALSGVTCTHQEHELKPPLFVFFLTNEHRYYRHYWDIPVCWYSGAYLRLTFVQTLLFCPTFFFAKGAIFLLYRQLFAVKTRFKAAVDAGLTITLLVYLSMVPLAVIYAAPRADSSWDGLLDKFIVNARFIALAGIVQSAVGTLIDFYMFFLPLPILLHLHIPLRQRLQLVAVFSTALLAVAASVASLVIKIEFLSSTDSAWLAALISVCSLIEASVAIIVGCMPACAHFLTPQRGASKCTLFNMKSLLSRLRLYLKLGSDLRGASANMNQSESNEQTHAPRRNQELPRRMKYYELTDTALLETQTTRRDDEHQQQPDQVSQTNSSPSIQVHVRTMEHMA</sequence>
<comment type="subcellular location">
    <subcellularLocation>
        <location evidence="1">Membrane</location>
        <topology evidence="1">Multi-pass membrane protein</topology>
    </subcellularLocation>
</comment>
<feature type="compositionally biased region" description="Polar residues" evidence="6">
    <location>
        <begin position="338"/>
        <end position="349"/>
    </location>
</feature>
<keyword evidence="10" id="KW-1185">Reference proteome</keyword>
<protein>
    <recommendedName>
        <fullName evidence="8">Rhodopsin domain-containing protein</fullName>
    </recommendedName>
</protein>
<evidence type="ECO:0000259" key="8">
    <source>
        <dbReference type="Pfam" id="PF20684"/>
    </source>
</evidence>
<feature type="region of interest" description="Disordered" evidence="6">
    <location>
        <begin position="337"/>
        <end position="360"/>
    </location>
</feature>
<keyword evidence="3 7" id="KW-1133">Transmembrane helix</keyword>
<dbReference type="PANTHER" id="PTHR33048">
    <property type="entry name" value="PTH11-LIKE INTEGRAL MEMBRANE PROTEIN (AFU_ORTHOLOGUE AFUA_5G11245)"/>
    <property type="match status" value="1"/>
</dbReference>
<feature type="region of interest" description="Disordered" evidence="6">
    <location>
        <begin position="377"/>
        <end position="401"/>
    </location>
</feature>
<name>A0A0F7ZMC2_9HYPO</name>
<dbReference type="AlphaFoldDB" id="A0A0F7ZMC2"/>
<proteinExistence type="inferred from homology"/>
<comment type="similarity">
    <text evidence="5">Belongs to the SAT4 family.</text>
</comment>
<evidence type="ECO:0000313" key="10">
    <source>
        <dbReference type="Proteomes" id="UP000054481"/>
    </source>
</evidence>
<dbReference type="Pfam" id="PF20684">
    <property type="entry name" value="Fung_rhodopsin"/>
    <property type="match status" value="1"/>
</dbReference>
<feature type="transmembrane region" description="Helical" evidence="7">
    <location>
        <begin position="241"/>
        <end position="261"/>
    </location>
</feature>
<feature type="transmembrane region" description="Helical" evidence="7">
    <location>
        <begin position="201"/>
        <end position="229"/>
    </location>
</feature>
<feature type="transmembrane region" description="Helical" evidence="7">
    <location>
        <begin position="273"/>
        <end position="302"/>
    </location>
</feature>
<keyword evidence="2 7" id="KW-0812">Transmembrane</keyword>
<feature type="transmembrane region" description="Helical" evidence="7">
    <location>
        <begin position="156"/>
        <end position="181"/>
    </location>
</feature>
<evidence type="ECO:0000256" key="5">
    <source>
        <dbReference type="ARBA" id="ARBA00038359"/>
    </source>
</evidence>
<evidence type="ECO:0000313" key="9">
    <source>
        <dbReference type="EMBL" id="KJZ71910.1"/>
    </source>
</evidence>
<feature type="compositionally biased region" description="Basic and acidic residues" evidence="6">
    <location>
        <begin position="377"/>
        <end position="386"/>
    </location>
</feature>
<evidence type="ECO:0000256" key="4">
    <source>
        <dbReference type="ARBA" id="ARBA00023136"/>
    </source>
</evidence>
<evidence type="ECO:0000256" key="6">
    <source>
        <dbReference type="SAM" id="MobiDB-lite"/>
    </source>
</evidence>
<dbReference type="InterPro" id="IPR052337">
    <property type="entry name" value="SAT4-like"/>
</dbReference>